<organism evidence="1 2">
    <name type="scientific">Rhabditophanes sp. KR3021</name>
    <dbReference type="NCBI Taxonomy" id="114890"/>
    <lineage>
        <taxon>Eukaryota</taxon>
        <taxon>Metazoa</taxon>
        <taxon>Ecdysozoa</taxon>
        <taxon>Nematoda</taxon>
        <taxon>Chromadorea</taxon>
        <taxon>Rhabditida</taxon>
        <taxon>Tylenchina</taxon>
        <taxon>Panagrolaimomorpha</taxon>
        <taxon>Strongyloidoidea</taxon>
        <taxon>Alloionematidae</taxon>
        <taxon>Rhabditophanes</taxon>
    </lineage>
</organism>
<name>A0AC35TFY4_9BILA</name>
<sequence length="84" mass="9443">MDKSSCCCKNKDGDCVTGEVLCDYCEEHSQKGSANLNSNHHKLPFTSPDLIETTDKKRPDETWDKLISAKHVAHDIKKSIDITH</sequence>
<protein>
    <submittedName>
        <fullName evidence="2">Zn(2)-C6 fungal-type domain-containing protein</fullName>
    </submittedName>
</protein>
<proteinExistence type="predicted"/>
<evidence type="ECO:0000313" key="1">
    <source>
        <dbReference type="Proteomes" id="UP000095286"/>
    </source>
</evidence>
<dbReference type="Proteomes" id="UP000095286">
    <property type="component" value="Unplaced"/>
</dbReference>
<reference evidence="2" key="1">
    <citation type="submission" date="2016-11" db="UniProtKB">
        <authorList>
            <consortium name="WormBaseParasite"/>
        </authorList>
    </citation>
    <scope>IDENTIFICATION</scope>
    <source>
        <strain evidence="2">KR3021</strain>
    </source>
</reference>
<accession>A0AC35TFY4</accession>
<evidence type="ECO:0000313" key="2">
    <source>
        <dbReference type="WBParaSite" id="RSKR_0000014800.1"/>
    </source>
</evidence>
<dbReference type="WBParaSite" id="RSKR_0000014800.1">
    <property type="protein sequence ID" value="RSKR_0000014800.1"/>
    <property type="gene ID" value="RSKR_0000014800"/>
</dbReference>